<feature type="region of interest" description="Disordered" evidence="1">
    <location>
        <begin position="1"/>
        <end position="93"/>
    </location>
</feature>
<evidence type="ECO:0000256" key="1">
    <source>
        <dbReference type="SAM" id="MobiDB-lite"/>
    </source>
</evidence>
<keyword evidence="3" id="KW-1185">Reference proteome</keyword>
<dbReference type="RefSeq" id="XP_028463303.1">
    <property type="nucleotide sequence ID" value="XM_028610785.1"/>
</dbReference>
<accession>A0A3N2PLU8</accession>
<dbReference type="OrthoDB" id="3913483at2759"/>
<dbReference type="EMBL" id="ML119061">
    <property type="protein sequence ID" value="ROT35497.1"/>
    <property type="molecule type" value="Genomic_DNA"/>
</dbReference>
<dbReference type="AlphaFoldDB" id="A0A3N2PLU8"/>
<name>A0A3N2PLU8_SODAK</name>
<evidence type="ECO:0000313" key="2">
    <source>
        <dbReference type="EMBL" id="ROT35497.1"/>
    </source>
</evidence>
<proteinExistence type="predicted"/>
<sequence>MTNAPQSKADKIEQTKANLPLPEQPPVASDWQSADATKVNVQSGRTEGPIGTGPESSAGLREPATQGSDMDMSGIGRQAKDNLNQPPKDAAAR</sequence>
<evidence type="ECO:0000313" key="3">
    <source>
        <dbReference type="Proteomes" id="UP000272025"/>
    </source>
</evidence>
<protein>
    <submittedName>
        <fullName evidence="2">Uncharacterized protein</fullName>
    </submittedName>
</protein>
<gene>
    <name evidence="2" type="ORF">SODALDRAFT_328861</name>
</gene>
<dbReference type="Proteomes" id="UP000272025">
    <property type="component" value="Unassembled WGS sequence"/>
</dbReference>
<organism evidence="2 3">
    <name type="scientific">Sodiomyces alkalinus (strain CBS 110278 / VKM F-3762 / F11)</name>
    <name type="common">Alkaliphilic filamentous fungus</name>
    <dbReference type="NCBI Taxonomy" id="1314773"/>
    <lineage>
        <taxon>Eukaryota</taxon>
        <taxon>Fungi</taxon>
        <taxon>Dikarya</taxon>
        <taxon>Ascomycota</taxon>
        <taxon>Pezizomycotina</taxon>
        <taxon>Sordariomycetes</taxon>
        <taxon>Hypocreomycetidae</taxon>
        <taxon>Glomerellales</taxon>
        <taxon>Plectosphaerellaceae</taxon>
        <taxon>Sodiomyces</taxon>
    </lineage>
</organism>
<dbReference type="GeneID" id="39579263"/>
<reference evidence="2 3" key="1">
    <citation type="journal article" date="2018" name="Mol. Ecol.">
        <title>The obligate alkalophilic soda-lake fungus Sodiomyces alkalinus has shifted to a protein diet.</title>
        <authorList>
            <person name="Grum-Grzhimaylo A.A."/>
            <person name="Falkoski D.L."/>
            <person name="van den Heuvel J."/>
            <person name="Valero-Jimenez C.A."/>
            <person name="Min B."/>
            <person name="Choi I.G."/>
            <person name="Lipzen A."/>
            <person name="Daum C.G."/>
            <person name="Aanen D.K."/>
            <person name="Tsang A."/>
            <person name="Henrissat B."/>
            <person name="Bilanenko E.N."/>
            <person name="de Vries R.P."/>
            <person name="van Kan J.A.L."/>
            <person name="Grigoriev I.V."/>
            <person name="Debets A.J.M."/>
        </authorList>
    </citation>
    <scope>NUCLEOTIDE SEQUENCE [LARGE SCALE GENOMIC DNA]</scope>
    <source>
        <strain evidence="2 3">F11</strain>
    </source>
</reference>
<feature type="compositionally biased region" description="Polar residues" evidence="1">
    <location>
        <begin position="30"/>
        <end position="45"/>
    </location>
</feature>